<reference evidence="2 3" key="1">
    <citation type="submission" date="2014-03" db="EMBL/GenBank/DDBJ databases">
        <title>The genome of Kluyveromyces dobzhanskii.</title>
        <authorList>
            <person name="Nystedt B."/>
            <person name="Astrom S."/>
        </authorList>
    </citation>
    <scope>NUCLEOTIDE SEQUENCE [LARGE SCALE GENOMIC DNA]</scope>
    <source>
        <strain evidence="2 3">CBS 2104</strain>
    </source>
</reference>
<dbReference type="OrthoDB" id="10450783at2759"/>
<protein>
    <submittedName>
        <fullName evidence="2">WGS project CCBQ000000000 data, contig 00102</fullName>
    </submittedName>
</protein>
<dbReference type="AlphaFoldDB" id="A0A0A8L6D2"/>
<keyword evidence="1" id="KW-0175">Coiled coil</keyword>
<dbReference type="EMBL" id="CCBQ010000027">
    <property type="protein sequence ID" value="CDO93686.1"/>
    <property type="molecule type" value="Genomic_DNA"/>
</dbReference>
<comment type="caution">
    <text evidence="2">The sequence shown here is derived from an EMBL/GenBank/DDBJ whole genome shotgun (WGS) entry which is preliminary data.</text>
</comment>
<proteinExistence type="predicted"/>
<name>A0A0A8L6D2_9SACH</name>
<sequence>MPNTLELLVELVNLIKLETKCSAEDLPLDQNDKGVFNWDEILQELIKLMKHDYISRKKMAVQLQSKELLLKELEIKVTNLNNSLTDYGQLKYHLLKQLELNDRLQRQVNEYTNEFKELRCEIKSMRKTIPKSSRRP</sequence>
<feature type="coiled-coil region" evidence="1">
    <location>
        <begin position="56"/>
        <end position="128"/>
    </location>
</feature>
<evidence type="ECO:0000313" key="3">
    <source>
        <dbReference type="Proteomes" id="UP000031516"/>
    </source>
</evidence>
<gene>
    <name evidence="2" type="ORF">KLDO_g1978</name>
</gene>
<organism evidence="2 3">
    <name type="scientific">Kluyveromyces dobzhanskii CBS 2104</name>
    <dbReference type="NCBI Taxonomy" id="1427455"/>
    <lineage>
        <taxon>Eukaryota</taxon>
        <taxon>Fungi</taxon>
        <taxon>Dikarya</taxon>
        <taxon>Ascomycota</taxon>
        <taxon>Saccharomycotina</taxon>
        <taxon>Saccharomycetes</taxon>
        <taxon>Saccharomycetales</taxon>
        <taxon>Saccharomycetaceae</taxon>
        <taxon>Kluyveromyces</taxon>
    </lineage>
</organism>
<evidence type="ECO:0000313" key="2">
    <source>
        <dbReference type="EMBL" id="CDO93686.1"/>
    </source>
</evidence>
<evidence type="ECO:0000256" key="1">
    <source>
        <dbReference type="SAM" id="Coils"/>
    </source>
</evidence>
<keyword evidence="3" id="KW-1185">Reference proteome</keyword>
<accession>A0A0A8L6D2</accession>
<dbReference type="Proteomes" id="UP000031516">
    <property type="component" value="Unassembled WGS sequence"/>
</dbReference>